<reference evidence="2 3" key="1">
    <citation type="journal article" date="2011" name="Stand. Genomic Sci.">
        <title>Complete genome sequence of Treponema succinifaciens type strain (6091).</title>
        <authorList>
            <person name="Han C."/>
            <person name="Gronow S."/>
            <person name="Teshima H."/>
            <person name="Lapidus A."/>
            <person name="Nolan M."/>
            <person name="Lucas S."/>
            <person name="Hammon N."/>
            <person name="Deshpande S."/>
            <person name="Cheng J.F."/>
            <person name="Zeytun A."/>
            <person name="Tapia R."/>
            <person name="Goodwin L."/>
            <person name="Pitluck S."/>
            <person name="Liolios K."/>
            <person name="Pagani I."/>
            <person name="Ivanova N."/>
            <person name="Mavromatis K."/>
            <person name="Mikhailova N."/>
            <person name="Huntemann M."/>
            <person name="Pati A."/>
            <person name="Chen A."/>
            <person name="Palaniappan K."/>
            <person name="Land M."/>
            <person name="Hauser L."/>
            <person name="Brambilla E.M."/>
            <person name="Rohde M."/>
            <person name="Goker M."/>
            <person name="Woyke T."/>
            <person name="Bristow J."/>
            <person name="Eisen J.A."/>
            <person name="Markowitz V."/>
            <person name="Hugenholtz P."/>
            <person name="Kyrpides N.C."/>
            <person name="Klenk H.P."/>
            <person name="Detter J.C."/>
        </authorList>
    </citation>
    <scope>NUCLEOTIDE SEQUENCE [LARGE SCALE GENOMIC DNA]</scope>
    <source>
        <strain evidence="3">ATCC 33096 / DSM 2489 / 6091</strain>
    </source>
</reference>
<dbReference type="EMBL" id="CP002631">
    <property type="protein sequence ID" value="AEB13150.1"/>
    <property type="molecule type" value="Genomic_DNA"/>
</dbReference>
<dbReference type="Gene3D" id="1.10.150.650">
    <property type="match status" value="1"/>
</dbReference>
<dbReference type="AlphaFoldDB" id="F2NWV1"/>
<dbReference type="KEGG" id="tsu:Tresu_0186"/>
<evidence type="ECO:0000313" key="2">
    <source>
        <dbReference type="EMBL" id="AEB13150.1"/>
    </source>
</evidence>
<dbReference type="HOGENOM" id="CLU_067347_1_0_12"/>
<dbReference type="GO" id="GO:0004534">
    <property type="term" value="F:5'-3' RNA exonuclease activity"/>
    <property type="evidence" value="ECO:0007669"/>
    <property type="project" value="TreeGrafter"/>
</dbReference>
<keyword evidence="3" id="KW-1185">Reference proteome</keyword>
<dbReference type="InterPro" id="IPR004013">
    <property type="entry name" value="PHP_dom"/>
</dbReference>
<dbReference type="RefSeq" id="WP_013700461.1">
    <property type="nucleotide sequence ID" value="NC_015385.1"/>
</dbReference>
<dbReference type="Pfam" id="PF02811">
    <property type="entry name" value="PHP"/>
    <property type="match status" value="1"/>
</dbReference>
<dbReference type="STRING" id="869209.Tresu_0186"/>
<dbReference type="GO" id="GO:0035312">
    <property type="term" value="F:5'-3' DNA exonuclease activity"/>
    <property type="evidence" value="ECO:0007669"/>
    <property type="project" value="TreeGrafter"/>
</dbReference>
<dbReference type="eggNOG" id="COG0613">
    <property type="taxonomic scope" value="Bacteria"/>
</dbReference>
<protein>
    <submittedName>
        <fullName evidence="2">PHP domain protein</fullName>
    </submittedName>
</protein>
<dbReference type="PANTHER" id="PTHR42924">
    <property type="entry name" value="EXONUCLEASE"/>
    <property type="match status" value="1"/>
</dbReference>
<organism evidence="2 3">
    <name type="scientific">Treponema succinifaciens (strain ATCC 33096 / DSM 2489 / 6091)</name>
    <dbReference type="NCBI Taxonomy" id="869209"/>
    <lineage>
        <taxon>Bacteria</taxon>
        <taxon>Pseudomonadati</taxon>
        <taxon>Spirochaetota</taxon>
        <taxon>Spirochaetia</taxon>
        <taxon>Spirochaetales</taxon>
        <taxon>Treponemataceae</taxon>
        <taxon>Treponema</taxon>
    </lineage>
</organism>
<dbReference type="InterPro" id="IPR052018">
    <property type="entry name" value="PHP_domain"/>
</dbReference>
<dbReference type="GeneID" id="302997425"/>
<dbReference type="PANTHER" id="PTHR42924:SF3">
    <property type="entry name" value="POLYMERASE_HISTIDINOL PHOSPHATASE N-TERMINAL DOMAIN-CONTAINING PROTEIN"/>
    <property type="match status" value="1"/>
</dbReference>
<dbReference type="SMART" id="SM00481">
    <property type="entry name" value="POLIIIAc"/>
    <property type="match status" value="1"/>
</dbReference>
<evidence type="ECO:0000313" key="3">
    <source>
        <dbReference type="Proteomes" id="UP000006852"/>
    </source>
</evidence>
<gene>
    <name evidence="2" type="ordered locus">Tresu_0186</name>
</gene>
<accession>F2NWV1</accession>
<feature type="domain" description="Polymerase/histidinol phosphatase N-terminal" evidence="1">
    <location>
        <begin position="2"/>
        <end position="67"/>
    </location>
</feature>
<name>F2NWV1_TRES6</name>
<dbReference type="Proteomes" id="UP000006852">
    <property type="component" value="Chromosome"/>
</dbReference>
<proteinExistence type="predicted"/>
<dbReference type="SUPFAM" id="SSF89550">
    <property type="entry name" value="PHP domain-like"/>
    <property type="match status" value="1"/>
</dbReference>
<dbReference type="OrthoDB" id="9804333at2"/>
<dbReference type="InterPro" id="IPR016195">
    <property type="entry name" value="Pol/histidinol_Pase-like"/>
</dbReference>
<dbReference type="CDD" id="cd07438">
    <property type="entry name" value="PHP_HisPPase_AMP"/>
    <property type="match status" value="1"/>
</dbReference>
<evidence type="ECO:0000259" key="1">
    <source>
        <dbReference type="SMART" id="SM00481"/>
    </source>
</evidence>
<reference evidence="3" key="2">
    <citation type="submission" date="2011-04" db="EMBL/GenBank/DDBJ databases">
        <title>The complete genome of chromosome of Treponema succinifaciens DSM 2489.</title>
        <authorList>
            <person name="Lucas S."/>
            <person name="Copeland A."/>
            <person name="Lapidus A."/>
            <person name="Bruce D."/>
            <person name="Goodwin L."/>
            <person name="Pitluck S."/>
            <person name="Peters L."/>
            <person name="Kyrpides N."/>
            <person name="Mavromatis K."/>
            <person name="Ivanova N."/>
            <person name="Ovchinnikova G."/>
            <person name="Teshima H."/>
            <person name="Detter J.C."/>
            <person name="Tapia R."/>
            <person name="Han C."/>
            <person name="Land M."/>
            <person name="Hauser L."/>
            <person name="Markowitz V."/>
            <person name="Cheng J.-F."/>
            <person name="Hugenholtz P."/>
            <person name="Woyke T."/>
            <person name="Wu D."/>
            <person name="Gronow S."/>
            <person name="Wellnitz S."/>
            <person name="Brambilla E."/>
            <person name="Klenk H.-P."/>
            <person name="Eisen J.A."/>
        </authorList>
    </citation>
    <scope>NUCLEOTIDE SEQUENCE [LARGE SCALE GENOMIC DNA]</scope>
    <source>
        <strain evidence="3">ATCC 33096 / DSM 2489 / 6091</strain>
    </source>
</reference>
<sequence>MIDLHTHSTASDGTCTPSQLISYAAEKKISAIALTDHDNIDGILEAQEKAKELGIEFIPGIEISIEWPSGEFHLLGLGLKKPGKKLLETIEFLRGERDSRNKKIIQKLQEQNIDISYEELVEKSGTKTIGRPHFAKLLMEKGIIKKTQQAFNLFLAKGRPCYVDKTGENLRKAVEAIKESGGIPVQAHPMSMYVSWGKMEETMLEVRNSGVEGLEAHHPGIRFSEARRLEELAEMLGMLSTAGSDFHGEKVRADRKIGYSSGGYKIEDKFWTEQLKPALEKAHSGTDHTFSAG</sequence>
<dbReference type="Gene3D" id="3.20.20.140">
    <property type="entry name" value="Metal-dependent hydrolases"/>
    <property type="match status" value="1"/>
</dbReference>
<dbReference type="InterPro" id="IPR003141">
    <property type="entry name" value="Pol/His_phosphatase_N"/>
</dbReference>